<sequence length="197" mass="22102">MAEIKTITADDLRQMEDLEGLILQGCGGDIQEWVDGINGLFTEAGILQESSRFESVSVFQHDGLTNLLFPFEGVQLDVGKLAMWRLQTHGQFGGTWLSDYVPNRLGGFVQERRPQRPKMELLGQDGNIFAILGRASALLKQAGMKEQADEMFQRVTASGSYEQALNIISEYVETELTPPPTQQRSNKKKETRDAHER</sequence>
<comment type="caution">
    <text evidence="2">The sequence shown here is derived from an EMBL/GenBank/DDBJ whole genome shotgun (WGS) entry which is preliminary data.</text>
</comment>
<gene>
    <name evidence="2" type="ORF">H9826_01540</name>
</gene>
<proteinExistence type="predicted"/>
<evidence type="ECO:0000256" key="1">
    <source>
        <dbReference type="SAM" id="MobiDB-lite"/>
    </source>
</evidence>
<organism evidence="2 3">
    <name type="scientific">Candidatus Intestinimonas merdavium</name>
    <dbReference type="NCBI Taxonomy" id="2838622"/>
    <lineage>
        <taxon>Bacteria</taxon>
        <taxon>Bacillati</taxon>
        <taxon>Bacillota</taxon>
        <taxon>Clostridia</taxon>
        <taxon>Eubacteriales</taxon>
        <taxon>Intestinimonas</taxon>
    </lineage>
</organism>
<dbReference type="Proteomes" id="UP000886824">
    <property type="component" value="Unassembled WGS sequence"/>
</dbReference>
<accession>A0A9D2CDN4</accession>
<reference evidence="2" key="1">
    <citation type="journal article" date="2021" name="PeerJ">
        <title>Extensive microbial diversity within the chicken gut microbiome revealed by metagenomics and culture.</title>
        <authorList>
            <person name="Gilroy R."/>
            <person name="Ravi A."/>
            <person name="Getino M."/>
            <person name="Pursley I."/>
            <person name="Horton D.L."/>
            <person name="Alikhan N.F."/>
            <person name="Baker D."/>
            <person name="Gharbi K."/>
            <person name="Hall N."/>
            <person name="Watson M."/>
            <person name="Adriaenssens E.M."/>
            <person name="Foster-Nyarko E."/>
            <person name="Jarju S."/>
            <person name="Secka A."/>
            <person name="Antonio M."/>
            <person name="Oren A."/>
            <person name="Chaudhuri R.R."/>
            <person name="La Ragione R."/>
            <person name="Hildebrand F."/>
            <person name="Pallen M.J."/>
        </authorList>
    </citation>
    <scope>NUCLEOTIDE SEQUENCE</scope>
    <source>
        <strain evidence="2">CHK33-7979</strain>
    </source>
</reference>
<evidence type="ECO:0000313" key="3">
    <source>
        <dbReference type="Proteomes" id="UP000886824"/>
    </source>
</evidence>
<name>A0A9D2CDN4_9FIRM</name>
<feature type="region of interest" description="Disordered" evidence="1">
    <location>
        <begin position="172"/>
        <end position="197"/>
    </location>
</feature>
<dbReference type="EMBL" id="DXCX01000017">
    <property type="protein sequence ID" value="HIY72644.1"/>
    <property type="molecule type" value="Genomic_DNA"/>
</dbReference>
<dbReference type="AlphaFoldDB" id="A0A9D2CDN4"/>
<reference evidence="2" key="2">
    <citation type="submission" date="2021-04" db="EMBL/GenBank/DDBJ databases">
        <authorList>
            <person name="Gilroy R."/>
        </authorList>
    </citation>
    <scope>NUCLEOTIDE SEQUENCE</scope>
    <source>
        <strain evidence="2">CHK33-7979</strain>
    </source>
</reference>
<feature type="compositionally biased region" description="Basic and acidic residues" evidence="1">
    <location>
        <begin position="188"/>
        <end position="197"/>
    </location>
</feature>
<evidence type="ECO:0000313" key="2">
    <source>
        <dbReference type="EMBL" id="HIY72644.1"/>
    </source>
</evidence>
<protein>
    <submittedName>
        <fullName evidence="2">Uncharacterized protein</fullName>
    </submittedName>
</protein>